<proteinExistence type="predicted"/>
<organism evidence="1 2">
    <name type="scientific">Pistacia atlantica</name>
    <dbReference type="NCBI Taxonomy" id="434234"/>
    <lineage>
        <taxon>Eukaryota</taxon>
        <taxon>Viridiplantae</taxon>
        <taxon>Streptophyta</taxon>
        <taxon>Embryophyta</taxon>
        <taxon>Tracheophyta</taxon>
        <taxon>Spermatophyta</taxon>
        <taxon>Magnoliopsida</taxon>
        <taxon>eudicotyledons</taxon>
        <taxon>Gunneridae</taxon>
        <taxon>Pentapetalae</taxon>
        <taxon>rosids</taxon>
        <taxon>malvids</taxon>
        <taxon>Sapindales</taxon>
        <taxon>Anacardiaceae</taxon>
        <taxon>Pistacia</taxon>
    </lineage>
</organism>
<evidence type="ECO:0000313" key="1">
    <source>
        <dbReference type="EMBL" id="KAJ0085195.1"/>
    </source>
</evidence>
<reference evidence="2" key="1">
    <citation type="journal article" date="2023" name="G3 (Bethesda)">
        <title>Genome assembly and association tests identify interacting loci associated with vigor, precocity, and sex in interspecific pistachio rootstocks.</title>
        <authorList>
            <person name="Palmer W."/>
            <person name="Jacygrad E."/>
            <person name="Sagayaradj S."/>
            <person name="Cavanaugh K."/>
            <person name="Han R."/>
            <person name="Bertier L."/>
            <person name="Beede B."/>
            <person name="Kafkas S."/>
            <person name="Golino D."/>
            <person name="Preece J."/>
            <person name="Michelmore R."/>
        </authorList>
    </citation>
    <scope>NUCLEOTIDE SEQUENCE [LARGE SCALE GENOMIC DNA]</scope>
</reference>
<protein>
    <submittedName>
        <fullName evidence="1">Uncharacterized protein</fullName>
    </submittedName>
</protein>
<dbReference type="Proteomes" id="UP001164250">
    <property type="component" value="Chromosome 10"/>
</dbReference>
<keyword evidence="2" id="KW-1185">Reference proteome</keyword>
<sequence>MCFHCKPLLRAWESHHRENLYCLLSVVFRILFVEHTLVLYRLMTFPWTIMAITRKLKGILRLDKAGLPQFRWYLACYHSFPPPQVRPINKIGRKSLMDRYTLFHEQELPWLIGYFTRAFY</sequence>
<name>A0ACC1AE03_9ROSI</name>
<comment type="caution">
    <text evidence="1">The sequence shown here is derived from an EMBL/GenBank/DDBJ whole genome shotgun (WGS) entry which is preliminary data.</text>
</comment>
<accession>A0ACC1AE03</accession>
<evidence type="ECO:0000313" key="2">
    <source>
        <dbReference type="Proteomes" id="UP001164250"/>
    </source>
</evidence>
<dbReference type="EMBL" id="CM047906">
    <property type="protein sequence ID" value="KAJ0085195.1"/>
    <property type="molecule type" value="Genomic_DNA"/>
</dbReference>
<gene>
    <name evidence="1" type="ORF">Patl1_07067</name>
</gene>